<evidence type="ECO:0000256" key="1">
    <source>
        <dbReference type="ARBA" id="ARBA00004123"/>
    </source>
</evidence>
<sequence length="106" mass="11793">MEGAKDGRDVVGLVAWNHDHQETAVPGTHLEMSWQLKFSLVDLQLQPPVTFLLKSNSSPVQITHQHQIIAISNDVSEKRAKEEGSEEMEADLCPILPANKKQGDRP</sequence>
<evidence type="ECO:0000259" key="4">
    <source>
        <dbReference type="Pfam" id="PF03066"/>
    </source>
</evidence>
<keyword evidence="3" id="KW-0539">Nucleus</keyword>
<dbReference type="GO" id="GO:0006338">
    <property type="term" value="P:chromatin remodeling"/>
    <property type="evidence" value="ECO:0007669"/>
    <property type="project" value="TreeGrafter"/>
</dbReference>
<dbReference type="Gene3D" id="2.60.120.340">
    <property type="entry name" value="Nucleoplasmin core domain"/>
    <property type="match status" value="1"/>
</dbReference>
<organism evidence="5 6">
    <name type="scientific">Gulo gulo</name>
    <name type="common">Wolverine</name>
    <name type="synonym">Gluton</name>
    <dbReference type="NCBI Taxonomy" id="48420"/>
    <lineage>
        <taxon>Eukaryota</taxon>
        <taxon>Metazoa</taxon>
        <taxon>Chordata</taxon>
        <taxon>Craniata</taxon>
        <taxon>Vertebrata</taxon>
        <taxon>Euteleostomi</taxon>
        <taxon>Mammalia</taxon>
        <taxon>Eutheria</taxon>
        <taxon>Laurasiatheria</taxon>
        <taxon>Carnivora</taxon>
        <taxon>Caniformia</taxon>
        <taxon>Musteloidea</taxon>
        <taxon>Mustelidae</taxon>
        <taxon>Guloninae</taxon>
        <taxon>Gulo</taxon>
    </lineage>
</organism>
<dbReference type="PANTHER" id="PTHR22747:SF13">
    <property type="entry name" value="NUCLEOPLASMIN-3"/>
    <property type="match status" value="1"/>
</dbReference>
<dbReference type="PANTHER" id="PTHR22747">
    <property type="entry name" value="NUCLEOPLASMIN"/>
    <property type="match status" value="1"/>
</dbReference>
<evidence type="ECO:0000256" key="2">
    <source>
        <dbReference type="ARBA" id="ARBA00010744"/>
    </source>
</evidence>
<reference evidence="5 6" key="1">
    <citation type="submission" date="2018-10" db="EMBL/GenBank/DDBJ databases">
        <authorList>
            <person name="Ekblom R."/>
            <person name="Jareborg N."/>
        </authorList>
    </citation>
    <scope>NUCLEOTIDE SEQUENCE [LARGE SCALE GENOMIC DNA]</scope>
    <source>
        <tissue evidence="5">Muscle</tissue>
    </source>
</reference>
<accession>A0A9X9M0V9</accession>
<dbReference type="SUPFAM" id="SSF69203">
    <property type="entry name" value="Nucleoplasmin-like core domain"/>
    <property type="match status" value="1"/>
</dbReference>
<protein>
    <recommendedName>
        <fullName evidence="4">Nucleoplasmin core domain-containing protein</fullName>
    </recommendedName>
</protein>
<evidence type="ECO:0000313" key="6">
    <source>
        <dbReference type="Proteomes" id="UP000269945"/>
    </source>
</evidence>
<comment type="similarity">
    <text evidence="2">Belongs to the nucleoplasmin family.</text>
</comment>
<dbReference type="AlphaFoldDB" id="A0A9X9M0V9"/>
<proteinExistence type="inferred from homology"/>
<dbReference type="GO" id="GO:0003682">
    <property type="term" value="F:chromatin binding"/>
    <property type="evidence" value="ECO:0007669"/>
    <property type="project" value="TreeGrafter"/>
</dbReference>
<dbReference type="InterPro" id="IPR036824">
    <property type="entry name" value="Nucleoplasmin_core_dom_sf"/>
</dbReference>
<dbReference type="Proteomes" id="UP000269945">
    <property type="component" value="Unassembled WGS sequence"/>
</dbReference>
<comment type="caution">
    <text evidence="5">The sequence shown here is derived from an EMBL/GenBank/DDBJ whole genome shotgun (WGS) entry which is preliminary data.</text>
</comment>
<dbReference type="EMBL" id="CYRY02035121">
    <property type="protein sequence ID" value="VCX13945.1"/>
    <property type="molecule type" value="Genomic_DNA"/>
</dbReference>
<comment type="subcellular location">
    <subcellularLocation>
        <location evidence="1">Nucleus</location>
    </subcellularLocation>
</comment>
<name>A0A9X9M0V9_GULGU</name>
<dbReference type="GO" id="GO:0042393">
    <property type="term" value="F:histone binding"/>
    <property type="evidence" value="ECO:0007669"/>
    <property type="project" value="TreeGrafter"/>
</dbReference>
<dbReference type="InterPro" id="IPR004301">
    <property type="entry name" value="Nucleoplasmin"/>
</dbReference>
<evidence type="ECO:0000313" key="5">
    <source>
        <dbReference type="EMBL" id="VCX13945.1"/>
    </source>
</evidence>
<evidence type="ECO:0000256" key="3">
    <source>
        <dbReference type="ARBA" id="ARBA00023242"/>
    </source>
</evidence>
<gene>
    <name evidence="5" type="ORF">BN2614_LOCUS3</name>
</gene>
<keyword evidence="6" id="KW-1185">Reference proteome</keyword>
<dbReference type="GO" id="GO:0005654">
    <property type="term" value="C:nucleoplasm"/>
    <property type="evidence" value="ECO:0007669"/>
    <property type="project" value="TreeGrafter"/>
</dbReference>
<dbReference type="Pfam" id="PF03066">
    <property type="entry name" value="Nucleoplasmin"/>
    <property type="match status" value="1"/>
</dbReference>
<dbReference type="InterPro" id="IPR024057">
    <property type="entry name" value="Nucleoplasmin_core_dom"/>
</dbReference>
<dbReference type="GO" id="GO:0005737">
    <property type="term" value="C:cytoplasm"/>
    <property type="evidence" value="ECO:0007669"/>
    <property type="project" value="TreeGrafter"/>
</dbReference>
<dbReference type="GO" id="GO:0003723">
    <property type="term" value="F:RNA binding"/>
    <property type="evidence" value="ECO:0007669"/>
    <property type="project" value="TreeGrafter"/>
</dbReference>
<dbReference type="GO" id="GO:0005730">
    <property type="term" value="C:nucleolus"/>
    <property type="evidence" value="ECO:0007669"/>
    <property type="project" value="TreeGrafter"/>
</dbReference>
<feature type="domain" description="Nucleoplasmin core" evidence="4">
    <location>
        <begin position="2"/>
        <end position="67"/>
    </location>
</feature>